<evidence type="ECO:0000313" key="5">
    <source>
        <dbReference type="Proteomes" id="UP000236305"/>
    </source>
</evidence>
<dbReference type="CDD" id="cd00024">
    <property type="entry name" value="CD_CSD"/>
    <property type="match status" value="1"/>
</dbReference>
<dbReference type="EMBL" id="MPSH01000087">
    <property type="protein sequence ID" value="PNH26265.1"/>
    <property type="molecule type" value="Genomic_DNA"/>
</dbReference>
<dbReference type="Proteomes" id="UP000236305">
    <property type="component" value="Unassembled WGS sequence"/>
</dbReference>
<dbReference type="InterPro" id="IPR016197">
    <property type="entry name" value="Chromo-like_dom_sf"/>
</dbReference>
<dbReference type="InterPro" id="IPR000953">
    <property type="entry name" value="Chromo/chromo_shadow_dom"/>
</dbReference>
<evidence type="ECO:0000256" key="1">
    <source>
        <dbReference type="ARBA" id="ARBA00011353"/>
    </source>
</evidence>
<dbReference type="PROSITE" id="PS50013">
    <property type="entry name" value="CHROMO_2"/>
    <property type="match status" value="1"/>
</dbReference>
<evidence type="ECO:0000256" key="2">
    <source>
        <dbReference type="SAM" id="MobiDB-lite"/>
    </source>
</evidence>
<dbReference type="GO" id="GO:0006338">
    <property type="term" value="P:chromatin remodeling"/>
    <property type="evidence" value="ECO:0007669"/>
    <property type="project" value="UniProtKB-ARBA"/>
</dbReference>
<dbReference type="Pfam" id="PF00385">
    <property type="entry name" value="Chromo"/>
    <property type="match status" value="1"/>
</dbReference>
<comment type="subunit">
    <text evidence="1">Component of the NuA4 histone acetyltransferase complex.</text>
</comment>
<sequence>MKIQEVEGTNEYEVERIIDHRTKNNQDEYLIKWKNYATKKTHGNQTPPATPPNPKRASPRRKSPP</sequence>
<organism evidence="4 5">
    <name type="scientific">Verticillium dahliae</name>
    <name type="common">Verticillium wilt</name>
    <dbReference type="NCBI Taxonomy" id="27337"/>
    <lineage>
        <taxon>Eukaryota</taxon>
        <taxon>Fungi</taxon>
        <taxon>Dikarya</taxon>
        <taxon>Ascomycota</taxon>
        <taxon>Pezizomycotina</taxon>
        <taxon>Sordariomycetes</taxon>
        <taxon>Hypocreomycetidae</taxon>
        <taxon>Glomerellales</taxon>
        <taxon>Plectosphaerellaceae</taxon>
        <taxon>Verticillium</taxon>
    </lineage>
</organism>
<dbReference type="AlphaFoldDB" id="A0AA44WC51"/>
<proteinExistence type="predicted"/>
<evidence type="ECO:0000313" key="4">
    <source>
        <dbReference type="EMBL" id="PNH26265.1"/>
    </source>
</evidence>
<dbReference type="InterPro" id="IPR023780">
    <property type="entry name" value="Chromo_domain"/>
</dbReference>
<dbReference type="Gene3D" id="2.40.50.40">
    <property type="match status" value="1"/>
</dbReference>
<reference evidence="4 5" key="1">
    <citation type="submission" date="2017-12" db="EMBL/GenBank/DDBJ databases">
        <title>Comparative genomics yields insights into virulence evolution of Verticillium dahliae.</title>
        <authorList>
            <person name="Fan R."/>
            <person name="Armitage A.D."/>
            <person name="Cascant-Lopez E."/>
            <person name="Sobczyk M."/>
            <person name="Cockerton H.M."/>
            <person name="Harrison R.J."/>
        </authorList>
    </citation>
    <scope>NUCLEOTIDE SEQUENCE [LARGE SCALE GENOMIC DNA]</scope>
    <source>
        <strain evidence="4 5">12008</strain>
    </source>
</reference>
<feature type="region of interest" description="Disordered" evidence="2">
    <location>
        <begin position="36"/>
        <end position="65"/>
    </location>
</feature>
<comment type="caution">
    <text evidence="4">The sequence shown here is derived from an EMBL/GenBank/DDBJ whole genome shotgun (WGS) entry which is preliminary data.</text>
</comment>
<gene>
    <name evidence="4" type="ORF">BJF96_g10420</name>
</gene>
<name>A0AA44WC51_VERDA</name>
<evidence type="ECO:0000259" key="3">
    <source>
        <dbReference type="PROSITE" id="PS50013"/>
    </source>
</evidence>
<protein>
    <recommendedName>
        <fullName evidence="3">Chromo domain-containing protein</fullName>
    </recommendedName>
</protein>
<dbReference type="SUPFAM" id="SSF54160">
    <property type="entry name" value="Chromo domain-like"/>
    <property type="match status" value="1"/>
</dbReference>
<feature type="domain" description="Chromo" evidence="3">
    <location>
        <begin position="12"/>
        <end position="49"/>
    </location>
</feature>
<accession>A0AA44WC51</accession>